<gene>
    <name evidence="3" type="ORF">RDB_LOCUS168583</name>
</gene>
<reference evidence="3" key="1">
    <citation type="submission" date="2021-01" db="EMBL/GenBank/DDBJ databases">
        <authorList>
            <person name="Kaushik A."/>
        </authorList>
    </citation>
    <scope>NUCLEOTIDE SEQUENCE</scope>
    <source>
        <strain evidence="3">AG1-1C</strain>
    </source>
</reference>
<evidence type="ECO:0000256" key="1">
    <source>
        <dbReference type="SAM" id="Coils"/>
    </source>
</evidence>
<feature type="compositionally biased region" description="Basic and acidic residues" evidence="2">
    <location>
        <begin position="55"/>
        <end position="66"/>
    </location>
</feature>
<evidence type="ECO:0000313" key="3">
    <source>
        <dbReference type="EMBL" id="CAE6466793.1"/>
    </source>
</evidence>
<feature type="coiled-coil region" evidence="1">
    <location>
        <begin position="85"/>
        <end position="166"/>
    </location>
</feature>
<feature type="compositionally biased region" description="Basic and acidic residues" evidence="2">
    <location>
        <begin position="1"/>
        <end position="10"/>
    </location>
</feature>
<feature type="compositionally biased region" description="Polar residues" evidence="2">
    <location>
        <begin position="11"/>
        <end position="25"/>
    </location>
</feature>
<protein>
    <submittedName>
        <fullName evidence="3">Uncharacterized protein</fullName>
    </submittedName>
</protein>
<organism evidence="3 4">
    <name type="scientific">Rhizoctonia solani</name>
    <dbReference type="NCBI Taxonomy" id="456999"/>
    <lineage>
        <taxon>Eukaryota</taxon>
        <taxon>Fungi</taxon>
        <taxon>Dikarya</taxon>
        <taxon>Basidiomycota</taxon>
        <taxon>Agaricomycotina</taxon>
        <taxon>Agaricomycetes</taxon>
        <taxon>Cantharellales</taxon>
        <taxon>Ceratobasidiaceae</taxon>
        <taxon>Rhizoctonia</taxon>
    </lineage>
</organism>
<evidence type="ECO:0000313" key="4">
    <source>
        <dbReference type="Proteomes" id="UP000663846"/>
    </source>
</evidence>
<name>A0A8H3BUL6_9AGAM</name>
<keyword evidence="1" id="KW-0175">Coiled coil</keyword>
<dbReference type="Proteomes" id="UP000663846">
    <property type="component" value="Unassembled WGS sequence"/>
</dbReference>
<feature type="non-terminal residue" evidence="3">
    <location>
        <position position="1"/>
    </location>
</feature>
<sequence length="171" mass="19489">MKRPADEHETYTIQSGNSFPQTATVSPALDDPQVEPRYQTPIRGSGDSSTPSSERLSREDTSNIRDLRRKCEVYEATQRFDRELIGSQSQEIEELLNKNIQAEEKIRNLESEHVAEVKEVTRRADDSLAMLTDLHEKFSQTSASKIKELKQGLDNLRQEIRSSMNAVEPLL</sequence>
<evidence type="ECO:0000256" key="2">
    <source>
        <dbReference type="SAM" id="MobiDB-lite"/>
    </source>
</evidence>
<dbReference type="AlphaFoldDB" id="A0A8H3BUL6"/>
<proteinExistence type="predicted"/>
<comment type="caution">
    <text evidence="3">The sequence shown here is derived from an EMBL/GenBank/DDBJ whole genome shotgun (WGS) entry which is preliminary data.</text>
</comment>
<dbReference type="EMBL" id="CAJMWS010000868">
    <property type="protein sequence ID" value="CAE6466793.1"/>
    <property type="molecule type" value="Genomic_DNA"/>
</dbReference>
<accession>A0A8H3BUL6</accession>
<feature type="region of interest" description="Disordered" evidence="2">
    <location>
        <begin position="1"/>
        <end position="66"/>
    </location>
</feature>